<evidence type="ECO:0000313" key="2">
    <source>
        <dbReference type="EMBL" id="MFD1325958.1"/>
    </source>
</evidence>
<keyword evidence="3" id="KW-1185">Reference proteome</keyword>
<feature type="transmembrane region" description="Helical" evidence="1">
    <location>
        <begin position="55"/>
        <end position="73"/>
    </location>
</feature>
<organism evidence="2 3">
    <name type="scientific">Micromonospora sonneratiae</name>
    <dbReference type="NCBI Taxonomy" id="1184706"/>
    <lineage>
        <taxon>Bacteria</taxon>
        <taxon>Bacillati</taxon>
        <taxon>Actinomycetota</taxon>
        <taxon>Actinomycetes</taxon>
        <taxon>Micromonosporales</taxon>
        <taxon>Micromonosporaceae</taxon>
        <taxon>Micromonospora</taxon>
    </lineage>
</organism>
<feature type="transmembrane region" description="Helical" evidence="1">
    <location>
        <begin position="14"/>
        <end position="35"/>
    </location>
</feature>
<dbReference type="EMBL" id="JBHTMP010000107">
    <property type="protein sequence ID" value="MFD1325958.1"/>
    <property type="molecule type" value="Genomic_DNA"/>
</dbReference>
<comment type="caution">
    <text evidence="2">The sequence shown here is derived from an EMBL/GenBank/DDBJ whole genome shotgun (WGS) entry which is preliminary data.</text>
</comment>
<name>A0ABW3YTD1_9ACTN</name>
<evidence type="ECO:0000313" key="3">
    <source>
        <dbReference type="Proteomes" id="UP001597260"/>
    </source>
</evidence>
<reference evidence="3" key="1">
    <citation type="journal article" date="2019" name="Int. J. Syst. Evol. Microbiol.">
        <title>The Global Catalogue of Microorganisms (GCM) 10K type strain sequencing project: providing services to taxonomists for standard genome sequencing and annotation.</title>
        <authorList>
            <consortium name="The Broad Institute Genomics Platform"/>
            <consortium name="The Broad Institute Genome Sequencing Center for Infectious Disease"/>
            <person name="Wu L."/>
            <person name="Ma J."/>
        </authorList>
    </citation>
    <scope>NUCLEOTIDE SEQUENCE [LARGE SCALE GENOMIC DNA]</scope>
    <source>
        <strain evidence="3">JCM 31037</strain>
    </source>
</reference>
<proteinExistence type="predicted"/>
<evidence type="ECO:0008006" key="4">
    <source>
        <dbReference type="Google" id="ProtNLM"/>
    </source>
</evidence>
<accession>A0ABW3YTD1</accession>
<dbReference type="RefSeq" id="WP_377578968.1">
    <property type="nucleotide sequence ID" value="NZ_JBHTMP010000107.1"/>
</dbReference>
<dbReference type="Proteomes" id="UP001597260">
    <property type="component" value="Unassembled WGS sequence"/>
</dbReference>
<sequence>MTDTGSARNRPDSALLWIILVALGTAAAYIGLLGWDQQKVEDPVTGSMSGPYEPWQVIACVLVLALIAGVAGWRGRPWVATAVLPVVFTALFAVDAATDPDADGLWIIGTALVAIGSSAGTAVVAGLCAYLRNRALRSRTTG</sequence>
<gene>
    <name evidence="2" type="ORF">ACFQ4H_33255</name>
</gene>
<keyword evidence="1" id="KW-0472">Membrane</keyword>
<protein>
    <recommendedName>
        <fullName evidence="4">Tryptophan-associated transmembrane protein (Trp_oprn_chp)</fullName>
    </recommendedName>
</protein>
<keyword evidence="1" id="KW-1133">Transmembrane helix</keyword>
<evidence type="ECO:0000256" key="1">
    <source>
        <dbReference type="SAM" id="Phobius"/>
    </source>
</evidence>
<keyword evidence="1" id="KW-0812">Transmembrane</keyword>
<feature type="transmembrane region" description="Helical" evidence="1">
    <location>
        <begin position="78"/>
        <end position="98"/>
    </location>
</feature>
<feature type="transmembrane region" description="Helical" evidence="1">
    <location>
        <begin position="104"/>
        <end position="131"/>
    </location>
</feature>